<feature type="compositionally biased region" description="Polar residues" evidence="1">
    <location>
        <begin position="1"/>
        <end position="10"/>
    </location>
</feature>
<keyword evidence="3" id="KW-1185">Reference proteome</keyword>
<protein>
    <submittedName>
        <fullName evidence="2">Uncharacterized protein</fullName>
    </submittedName>
</protein>
<sequence length="247" mass="28178">MKMMNTETSGGDSGRVRRRIETRFGPLESSRREEDNHGGGEARKQSEENKKLMNTMKKKIGKKLQPAKKAWRSFSKAVQSRVNKHNIQKSIKNTLHRLITTFHYLCHLITRRRSHRRPLTTTRTPYSASYHGRSIPAIHIDDLFAESASASTSTSAMNIRVRGNNNTTSATRARGEASRGKEVVVDKKELQGDIDTLEDAWKVVVAKSPMLQVDQKAEEFISKFHLDMKIQKEKSLLEFQEMLARSV</sequence>
<dbReference type="EMBL" id="JASCZI010151510">
    <property type="protein sequence ID" value="MED6173259.1"/>
    <property type="molecule type" value="Genomic_DNA"/>
</dbReference>
<dbReference type="InterPro" id="IPR008480">
    <property type="entry name" value="DUF761_pln"/>
</dbReference>
<evidence type="ECO:0000313" key="2">
    <source>
        <dbReference type="EMBL" id="MED6173259.1"/>
    </source>
</evidence>
<feature type="region of interest" description="Disordered" evidence="1">
    <location>
        <begin position="1"/>
        <end position="50"/>
    </location>
</feature>
<name>A0ABU6VJB7_9FABA</name>
<accession>A0ABU6VJB7</accession>
<feature type="compositionally biased region" description="Basic and acidic residues" evidence="1">
    <location>
        <begin position="29"/>
        <end position="50"/>
    </location>
</feature>
<gene>
    <name evidence="2" type="ORF">PIB30_057694</name>
</gene>
<reference evidence="2 3" key="1">
    <citation type="journal article" date="2023" name="Plants (Basel)">
        <title>Bridging the Gap: Combining Genomics and Transcriptomics Approaches to Understand Stylosanthes scabra, an Orphan Legume from the Brazilian Caatinga.</title>
        <authorList>
            <person name="Ferreira-Neto J.R.C."/>
            <person name="da Silva M.D."/>
            <person name="Binneck E."/>
            <person name="de Melo N.F."/>
            <person name="da Silva R.H."/>
            <person name="de Melo A.L.T.M."/>
            <person name="Pandolfi V."/>
            <person name="Bustamante F.O."/>
            <person name="Brasileiro-Vidal A.C."/>
            <person name="Benko-Iseppon A.M."/>
        </authorList>
    </citation>
    <scope>NUCLEOTIDE SEQUENCE [LARGE SCALE GENOMIC DNA]</scope>
    <source>
        <tissue evidence="2">Leaves</tissue>
    </source>
</reference>
<evidence type="ECO:0000256" key="1">
    <source>
        <dbReference type="SAM" id="MobiDB-lite"/>
    </source>
</evidence>
<proteinExistence type="predicted"/>
<evidence type="ECO:0000313" key="3">
    <source>
        <dbReference type="Proteomes" id="UP001341840"/>
    </source>
</evidence>
<dbReference type="Proteomes" id="UP001341840">
    <property type="component" value="Unassembled WGS sequence"/>
</dbReference>
<organism evidence="2 3">
    <name type="scientific">Stylosanthes scabra</name>
    <dbReference type="NCBI Taxonomy" id="79078"/>
    <lineage>
        <taxon>Eukaryota</taxon>
        <taxon>Viridiplantae</taxon>
        <taxon>Streptophyta</taxon>
        <taxon>Embryophyta</taxon>
        <taxon>Tracheophyta</taxon>
        <taxon>Spermatophyta</taxon>
        <taxon>Magnoliopsida</taxon>
        <taxon>eudicotyledons</taxon>
        <taxon>Gunneridae</taxon>
        <taxon>Pentapetalae</taxon>
        <taxon>rosids</taxon>
        <taxon>fabids</taxon>
        <taxon>Fabales</taxon>
        <taxon>Fabaceae</taxon>
        <taxon>Papilionoideae</taxon>
        <taxon>50 kb inversion clade</taxon>
        <taxon>dalbergioids sensu lato</taxon>
        <taxon>Dalbergieae</taxon>
        <taxon>Pterocarpus clade</taxon>
        <taxon>Stylosanthes</taxon>
    </lineage>
</organism>
<comment type="caution">
    <text evidence="2">The sequence shown here is derived from an EMBL/GenBank/DDBJ whole genome shotgun (WGS) entry which is preliminary data.</text>
</comment>
<dbReference type="Pfam" id="PF05553">
    <property type="entry name" value="DUF761"/>
    <property type="match status" value="1"/>
</dbReference>